<feature type="transmembrane region" description="Helical" evidence="1">
    <location>
        <begin position="30"/>
        <end position="51"/>
    </location>
</feature>
<name>A0A6J6FQM6_9ZZZZ</name>
<keyword evidence="1" id="KW-1133">Transmembrane helix</keyword>
<reference evidence="2" key="1">
    <citation type="submission" date="2020-05" db="EMBL/GenBank/DDBJ databases">
        <authorList>
            <person name="Chiriac C."/>
            <person name="Salcher M."/>
            <person name="Ghai R."/>
            <person name="Kavagutti S V."/>
        </authorList>
    </citation>
    <scope>NUCLEOTIDE SEQUENCE</scope>
</reference>
<dbReference type="AlphaFoldDB" id="A0A6J6FQM6"/>
<keyword evidence="1" id="KW-0812">Transmembrane</keyword>
<sequence>MTVAITLNIGLIMVAMAIAVALTVPDVPVVTLYLVLMTSAVVIPVGTWPMTHTLWSAIDLRVRPVTAEEADDARSWVEAHRTNSR</sequence>
<keyword evidence="1" id="KW-0472">Membrane</keyword>
<dbReference type="EMBL" id="CAEZTS010000175">
    <property type="protein sequence ID" value="CAB4590620.1"/>
    <property type="molecule type" value="Genomic_DNA"/>
</dbReference>
<protein>
    <submittedName>
        <fullName evidence="2">Unannotated protein</fullName>
    </submittedName>
</protein>
<feature type="transmembrane region" description="Helical" evidence="1">
    <location>
        <begin position="7"/>
        <end position="24"/>
    </location>
</feature>
<organism evidence="2">
    <name type="scientific">freshwater metagenome</name>
    <dbReference type="NCBI Taxonomy" id="449393"/>
    <lineage>
        <taxon>unclassified sequences</taxon>
        <taxon>metagenomes</taxon>
        <taxon>ecological metagenomes</taxon>
    </lineage>
</organism>
<accession>A0A6J6FQM6</accession>
<gene>
    <name evidence="2" type="ORF">UFOPK1722_01617</name>
</gene>
<evidence type="ECO:0000256" key="1">
    <source>
        <dbReference type="SAM" id="Phobius"/>
    </source>
</evidence>
<proteinExistence type="predicted"/>
<evidence type="ECO:0000313" key="2">
    <source>
        <dbReference type="EMBL" id="CAB4590620.1"/>
    </source>
</evidence>